<dbReference type="Gene3D" id="3.10.129.10">
    <property type="entry name" value="Hotdog Thioesterase"/>
    <property type="match status" value="1"/>
</dbReference>
<dbReference type="Pfam" id="PF01575">
    <property type="entry name" value="MaoC_dehydratas"/>
    <property type="match status" value="1"/>
</dbReference>
<evidence type="ECO:0000259" key="3">
    <source>
        <dbReference type="Pfam" id="PF01575"/>
    </source>
</evidence>
<dbReference type="InterPro" id="IPR016162">
    <property type="entry name" value="Ald_DH_N"/>
</dbReference>
<dbReference type="EMBL" id="CP048711">
    <property type="protein sequence ID" value="QIB66777.1"/>
    <property type="molecule type" value="Genomic_DNA"/>
</dbReference>
<organism evidence="4 5">
    <name type="scientific">Kineobactrum salinum</name>
    <dbReference type="NCBI Taxonomy" id="2708301"/>
    <lineage>
        <taxon>Bacteria</taxon>
        <taxon>Pseudomonadati</taxon>
        <taxon>Pseudomonadota</taxon>
        <taxon>Gammaproteobacteria</taxon>
        <taxon>Cellvibrionales</taxon>
        <taxon>Halieaceae</taxon>
        <taxon>Kineobactrum</taxon>
    </lineage>
</organism>
<dbReference type="KEGG" id="kim:G3T16_16625"/>
<dbReference type="InterPro" id="IPR015590">
    <property type="entry name" value="Aldehyde_DH_dom"/>
</dbReference>
<keyword evidence="1" id="KW-0560">Oxidoreductase</keyword>
<dbReference type="PANTHER" id="PTHR43111">
    <property type="entry name" value="ALDEHYDE DEHYDROGENASE B-RELATED"/>
    <property type="match status" value="1"/>
</dbReference>
<dbReference type="InterPro" id="IPR029069">
    <property type="entry name" value="HotDog_dom_sf"/>
</dbReference>
<reference evidence="4 5" key="1">
    <citation type="submission" date="2020-02" db="EMBL/GenBank/DDBJ databases">
        <title>Genome sequencing for Kineobactrum sp. M2.</title>
        <authorList>
            <person name="Park S.-J."/>
        </authorList>
    </citation>
    <scope>NUCLEOTIDE SEQUENCE [LARGE SCALE GENOMIC DNA]</scope>
    <source>
        <strain evidence="4 5">M2</strain>
    </source>
</reference>
<proteinExistence type="predicted"/>
<dbReference type="NCBIfam" id="TIGR02278">
    <property type="entry name" value="PaaN-DH"/>
    <property type="match status" value="1"/>
</dbReference>
<dbReference type="Gene3D" id="3.40.605.10">
    <property type="entry name" value="Aldehyde Dehydrogenase, Chain A, domain 1"/>
    <property type="match status" value="1"/>
</dbReference>
<dbReference type="PANTHER" id="PTHR43111:SF1">
    <property type="entry name" value="ALDEHYDE DEHYDROGENASE B-RELATED"/>
    <property type="match status" value="1"/>
</dbReference>
<dbReference type="InterPro" id="IPR016161">
    <property type="entry name" value="Ald_DH/histidinol_DH"/>
</dbReference>
<evidence type="ECO:0000256" key="1">
    <source>
        <dbReference type="ARBA" id="ARBA00023002"/>
    </source>
</evidence>
<keyword evidence="5" id="KW-1185">Reference proteome</keyword>
<evidence type="ECO:0000259" key="2">
    <source>
        <dbReference type="Pfam" id="PF00171"/>
    </source>
</evidence>
<name>A0A6C0U747_9GAMM</name>
<gene>
    <name evidence="4" type="primary">paaZ</name>
    <name evidence="4" type="ORF">G3T16_16625</name>
</gene>
<dbReference type="InterPro" id="IPR002539">
    <property type="entry name" value="MaoC-like_dom"/>
</dbReference>
<dbReference type="SUPFAM" id="SSF54637">
    <property type="entry name" value="Thioesterase/thiol ester dehydrase-isomerase"/>
    <property type="match status" value="1"/>
</dbReference>
<dbReference type="NCBIfam" id="NF008868">
    <property type="entry name" value="PRK11903.1"/>
    <property type="match status" value="1"/>
</dbReference>
<dbReference type="CDD" id="cd07128">
    <property type="entry name" value="ALDH_MaoC-N"/>
    <property type="match status" value="1"/>
</dbReference>
<evidence type="ECO:0000313" key="5">
    <source>
        <dbReference type="Proteomes" id="UP000477680"/>
    </source>
</evidence>
<protein>
    <submittedName>
        <fullName evidence="4">Phenylacetic acid degradation bifunctional protein PaaZ</fullName>
    </submittedName>
</protein>
<feature type="domain" description="MaoC-like" evidence="3">
    <location>
        <begin position="540"/>
        <end position="641"/>
    </location>
</feature>
<dbReference type="InterPro" id="IPR016163">
    <property type="entry name" value="Ald_DH_C"/>
</dbReference>
<dbReference type="AlphaFoldDB" id="A0A6C0U747"/>
<evidence type="ECO:0000313" key="4">
    <source>
        <dbReference type="EMBL" id="QIB66777.1"/>
    </source>
</evidence>
<accession>A0A6C0U747</accession>
<dbReference type="Pfam" id="PF00171">
    <property type="entry name" value="Aldedh"/>
    <property type="match status" value="1"/>
</dbReference>
<dbReference type="InterPro" id="IPR011966">
    <property type="entry name" value="PaaN-DH"/>
</dbReference>
<sequence>MRLQSYVTGQWRDGTGEPVVVHNAVTGAPLCEVSSEGIDFAAVVRHGRDTGGPALRAMTFHQRAAALKDMAKHLMAHKEDFYALSASTGATRADGWVDIEGGIGTVFTYASLVNRELPNDVVMVEGEMERLSKNGSFVGRHILSSKPGVSVHINAFNFPCWGMLEKIAPSLAAGVPVIVKPATPTAYLTEAVVREMIAGGFFPEGSIQLICGSVGDLLDQLEEQDVVTFTGSASTGRKLRSHPNIVANSVPFTMEADSLNCAILGQTVQPEDPEFELFVKEVAREMTVKAGQKCTAIRRAIVPADKLAAVSEALQARLDKAVLGDPAAEGVRMGPLVGRDQARDVRANVQRLAQECEIIYGGGEEFALTGTDNSSGAFFPATLLRCDDPLNQSLVHEVEAFGPVSTLMPYTSIDDAVAIARLGKGSLVGSLFTHDDQEARRVILATAPWHGRMLIINRDCAAESTGHGSPLAPLVHGGPGRAGGGEELGGIRAVKHYMQRTALQGSPTTLMAITSEYHPGARGYSDAVHPFKKYFEELQIGETLLTHRRTVTEADIVNFGCISGDHFYAHFDEIAAKDSFFGKRVAHGYFVISAAAGMFVDPAPGPVIANYGLENLRFIEPVAPGDTIRTRLTVKKKIKKKPRGDEKPNGVVVWAIEVTNQADEAVAVYDIMTLVERREA</sequence>
<dbReference type="SUPFAM" id="SSF53720">
    <property type="entry name" value="ALDH-like"/>
    <property type="match status" value="1"/>
</dbReference>
<dbReference type="RefSeq" id="WP_163496211.1">
    <property type="nucleotide sequence ID" value="NZ_CP048711.1"/>
</dbReference>
<dbReference type="Gene3D" id="3.40.309.10">
    <property type="entry name" value="Aldehyde Dehydrogenase, Chain A, domain 2"/>
    <property type="match status" value="1"/>
</dbReference>
<feature type="domain" description="Aldehyde dehydrogenase" evidence="2">
    <location>
        <begin position="11"/>
        <end position="500"/>
    </location>
</feature>
<dbReference type="GO" id="GO:0016620">
    <property type="term" value="F:oxidoreductase activity, acting on the aldehyde or oxo group of donors, NAD or NADP as acceptor"/>
    <property type="evidence" value="ECO:0007669"/>
    <property type="project" value="InterPro"/>
</dbReference>
<dbReference type="Proteomes" id="UP000477680">
    <property type="component" value="Chromosome"/>
</dbReference>